<dbReference type="FunFam" id="2.30.170.20:FF:000001">
    <property type="entry name" value="probable ribosome biogenesis protein RLP24"/>
    <property type="match status" value="1"/>
</dbReference>
<dbReference type="PANTHER" id="PTHR10792:SF8">
    <property type="entry name" value="RIBOSOME BIOGENESIS PROTEIN RLP24-RELATED"/>
    <property type="match status" value="1"/>
</dbReference>
<evidence type="ECO:0000256" key="8">
    <source>
        <dbReference type="ARBA" id="ARBA00047058"/>
    </source>
</evidence>
<dbReference type="CDD" id="cd00472">
    <property type="entry name" value="Ribosomal_L24e_L24"/>
    <property type="match status" value="1"/>
</dbReference>
<sequence>MTLLVQQGAALLQRGAVSSEQRTRRREGRDGLVFRAATRSRPAAEMRIEKCYFCSGPVYPGHGVMFVRNDCKTFRFCRSKCHRNFKKKRNPRKTRWTKAFRKASGKELTVDNALEFEKRRNIPVKYNRELWNKTVDAMMKVEKIKQKRQAQFIMNRLKKGKELEKVETISEVKKNIHLIKAPHAGKVTSSNCSSSKRTSVLYKSFLLLRTLKEINTNLPHSGYAPIL</sequence>
<dbReference type="GO" id="GO:0005730">
    <property type="term" value="C:nucleolus"/>
    <property type="evidence" value="ECO:0007669"/>
    <property type="project" value="TreeGrafter"/>
</dbReference>
<dbReference type="InterPro" id="IPR023442">
    <property type="entry name" value="Ribosomal_eL24_CS"/>
</dbReference>
<comment type="subcellular location">
    <subcellularLocation>
        <location evidence="1">Nucleus</location>
    </subcellularLocation>
</comment>
<evidence type="ECO:0000259" key="9">
    <source>
        <dbReference type="SMART" id="SM00746"/>
    </source>
</evidence>
<dbReference type="Proteomes" id="UP000694383">
    <property type="component" value="Unplaced"/>
</dbReference>
<comment type="function">
    <text evidence="5">Involved in the biogenesis of the 60S ribosomal subunit. Ensures the docking of GTPBP4/NOG1 to pre-60S particles.</text>
</comment>
<dbReference type="SUPFAM" id="SSF57716">
    <property type="entry name" value="Glucocorticoid receptor-like (DNA-binding domain)"/>
    <property type="match status" value="1"/>
</dbReference>
<dbReference type="GO" id="GO:0042273">
    <property type="term" value="P:ribosomal large subunit biogenesis"/>
    <property type="evidence" value="ECO:0007669"/>
    <property type="project" value="TreeGrafter"/>
</dbReference>
<feature type="domain" description="TRASH" evidence="9">
    <location>
        <begin position="51"/>
        <end position="89"/>
    </location>
</feature>
<dbReference type="InterPro" id="IPR011017">
    <property type="entry name" value="TRASH_dom"/>
</dbReference>
<comment type="similarity">
    <text evidence="2">Belongs to the eukaryotic ribosomal protein eL24 family.</text>
</comment>
<reference evidence="10" key="1">
    <citation type="submission" date="2025-08" db="UniProtKB">
        <authorList>
            <consortium name="Ensembl"/>
        </authorList>
    </citation>
    <scope>IDENTIFICATION</scope>
</reference>
<dbReference type="SMART" id="SM00746">
    <property type="entry name" value="TRASH"/>
    <property type="match status" value="1"/>
</dbReference>
<dbReference type="GO" id="GO:0003735">
    <property type="term" value="F:structural constituent of ribosome"/>
    <property type="evidence" value="ECO:0007669"/>
    <property type="project" value="InterPro"/>
</dbReference>
<dbReference type="PANTHER" id="PTHR10792">
    <property type="entry name" value="60S RIBOSOMAL PROTEIN L24"/>
    <property type="match status" value="1"/>
</dbReference>
<evidence type="ECO:0000256" key="7">
    <source>
        <dbReference type="ARBA" id="ARBA00042993"/>
    </source>
</evidence>
<dbReference type="InterPro" id="IPR056366">
    <property type="entry name" value="Ribosomal_eL24"/>
</dbReference>
<evidence type="ECO:0000256" key="2">
    <source>
        <dbReference type="ARBA" id="ARBA00005647"/>
    </source>
</evidence>
<dbReference type="Ensembl" id="ENSOSIT00000034664.1">
    <property type="protein sequence ID" value="ENSOSIP00000032884.1"/>
    <property type="gene ID" value="ENSOSIG00000016675.1"/>
</dbReference>
<proteinExistence type="inferred from homology"/>
<evidence type="ECO:0000256" key="3">
    <source>
        <dbReference type="ARBA" id="ARBA00022517"/>
    </source>
</evidence>
<comment type="subunit">
    <text evidence="8">Associated with nucleolar and cytoplasmic pre-60S particles. At the end of biogenesis it dissociates from cytoplasmic pre-60S particles and is likely to be exchanged for its ribosomal homolog, RPL24.</text>
</comment>
<evidence type="ECO:0000256" key="5">
    <source>
        <dbReference type="ARBA" id="ARBA00037035"/>
    </source>
</evidence>
<protein>
    <recommendedName>
        <fullName evidence="6">Probable ribosome biogenesis protein RLP24</fullName>
    </recommendedName>
    <alternativeName>
        <fullName evidence="7">Ribosomal L24 domain-containing protein 1</fullName>
    </alternativeName>
</protein>
<keyword evidence="4" id="KW-0539">Nucleus</keyword>
<dbReference type="InterPro" id="IPR000988">
    <property type="entry name" value="Ribosomal_eL24-rel_N"/>
</dbReference>
<name>A0A8C7YRU7_9TELE</name>
<evidence type="ECO:0000313" key="10">
    <source>
        <dbReference type="Ensembl" id="ENSOSIP00000032884.1"/>
    </source>
</evidence>
<evidence type="ECO:0000256" key="6">
    <source>
        <dbReference type="ARBA" id="ARBA00039784"/>
    </source>
</evidence>
<dbReference type="AlphaFoldDB" id="A0A8C7YRU7"/>
<keyword evidence="11" id="KW-1185">Reference proteome</keyword>
<evidence type="ECO:0000256" key="1">
    <source>
        <dbReference type="ARBA" id="ARBA00004123"/>
    </source>
</evidence>
<dbReference type="InterPro" id="IPR038630">
    <property type="entry name" value="L24e/L24_sf"/>
</dbReference>
<dbReference type="PROSITE" id="PS01073">
    <property type="entry name" value="RIBOSOMAL_L24E"/>
    <property type="match status" value="1"/>
</dbReference>
<dbReference type="Pfam" id="PF01246">
    <property type="entry name" value="Ribosomal_L24e"/>
    <property type="match status" value="1"/>
</dbReference>
<dbReference type="Gene3D" id="2.30.170.20">
    <property type="entry name" value="Ribosomal protein L24e"/>
    <property type="match status" value="1"/>
</dbReference>
<dbReference type="GeneTree" id="ENSGT00950000183105"/>
<evidence type="ECO:0000256" key="4">
    <source>
        <dbReference type="ARBA" id="ARBA00023242"/>
    </source>
</evidence>
<reference evidence="10" key="2">
    <citation type="submission" date="2025-09" db="UniProtKB">
        <authorList>
            <consortium name="Ensembl"/>
        </authorList>
    </citation>
    <scope>IDENTIFICATION</scope>
</reference>
<keyword evidence="3" id="KW-0690">Ribosome biogenesis</keyword>
<organism evidence="10 11">
    <name type="scientific">Oryzias sinensis</name>
    <name type="common">Chinese medaka</name>
    <dbReference type="NCBI Taxonomy" id="183150"/>
    <lineage>
        <taxon>Eukaryota</taxon>
        <taxon>Metazoa</taxon>
        <taxon>Chordata</taxon>
        <taxon>Craniata</taxon>
        <taxon>Vertebrata</taxon>
        <taxon>Euteleostomi</taxon>
        <taxon>Actinopterygii</taxon>
        <taxon>Neopterygii</taxon>
        <taxon>Teleostei</taxon>
        <taxon>Neoteleostei</taxon>
        <taxon>Acanthomorphata</taxon>
        <taxon>Ovalentaria</taxon>
        <taxon>Atherinomorphae</taxon>
        <taxon>Beloniformes</taxon>
        <taxon>Adrianichthyidae</taxon>
        <taxon>Oryziinae</taxon>
        <taxon>Oryzias</taxon>
    </lineage>
</organism>
<evidence type="ECO:0000313" key="11">
    <source>
        <dbReference type="Proteomes" id="UP000694383"/>
    </source>
</evidence>
<accession>A0A8C7YRU7</accession>